<dbReference type="AlphaFoldDB" id="M2WWQ0"/>
<dbReference type="RefSeq" id="XP_005704950.1">
    <property type="nucleotide sequence ID" value="XM_005704893.1"/>
</dbReference>
<dbReference type="GeneID" id="17087264"/>
<dbReference type="PANTHER" id="PTHR31353:SF1">
    <property type="entry name" value="PROTEIN FAM98B"/>
    <property type="match status" value="1"/>
</dbReference>
<sequence length="274" mass="31966">MTNSSSVLTQLQQLGLGNISIDSLKEETAPFPLFLQLAATLLDEWSYLSIHAQVLDQHLTESPFHYDVNQPLAQLEQECLQHIAWLMEIPVKDIRLESTLTRLQVLHFLATELEACKLSIVDKETIPKQPQSVLCTTKDSSSHWMTFYLDQLSALLKRGLVQDANQAKTLIRQAKERIGDIFSLFTTKTHIQEYLSNPMHRKKIQEINSLLYLDYKNRRELLITRFQATWECFQSSERWTGCCKKYELFERMFCIYDLYFMTREDGKSSHLFSS</sequence>
<reference evidence="3" key="1">
    <citation type="journal article" date="2013" name="Science">
        <title>Gene transfer from bacteria and archaea facilitated evolution of an extremophilic eukaryote.</title>
        <authorList>
            <person name="Schonknecht G."/>
            <person name="Chen W.H."/>
            <person name="Ternes C.M."/>
            <person name="Barbier G.G."/>
            <person name="Shrestha R.P."/>
            <person name="Stanke M."/>
            <person name="Brautigam A."/>
            <person name="Baker B.J."/>
            <person name="Banfield J.F."/>
            <person name="Garavito R.M."/>
            <person name="Carr K."/>
            <person name="Wilkerson C."/>
            <person name="Rensing S.A."/>
            <person name="Gagneul D."/>
            <person name="Dickenson N.E."/>
            <person name="Oesterhelt C."/>
            <person name="Lercher M.J."/>
            <person name="Weber A.P."/>
        </authorList>
    </citation>
    <scope>NUCLEOTIDE SEQUENCE [LARGE SCALE GENOMIC DNA]</scope>
    <source>
        <strain evidence="3">074W</strain>
    </source>
</reference>
<evidence type="ECO:0000313" key="2">
    <source>
        <dbReference type="EMBL" id="EME28430.1"/>
    </source>
</evidence>
<keyword evidence="3" id="KW-1185">Reference proteome</keyword>
<dbReference type="OrthoDB" id="512356at2759"/>
<protein>
    <submittedName>
        <fullName evidence="2">Uncharacterized protein</fullName>
    </submittedName>
</protein>
<proteinExistence type="inferred from homology"/>
<dbReference type="InterPro" id="IPR018797">
    <property type="entry name" value="FAM98"/>
</dbReference>
<dbReference type="Proteomes" id="UP000030680">
    <property type="component" value="Unassembled WGS sequence"/>
</dbReference>
<dbReference type="KEGG" id="gsl:Gasu_41200"/>
<evidence type="ECO:0000256" key="1">
    <source>
        <dbReference type="ARBA" id="ARBA00007218"/>
    </source>
</evidence>
<comment type="similarity">
    <text evidence="1">Belongs to the FAM98 family.</text>
</comment>
<dbReference type="EMBL" id="KB454520">
    <property type="protein sequence ID" value="EME28430.1"/>
    <property type="molecule type" value="Genomic_DNA"/>
</dbReference>
<gene>
    <name evidence="2" type="ORF">Gasu_41200</name>
</gene>
<evidence type="ECO:0000313" key="3">
    <source>
        <dbReference type="Proteomes" id="UP000030680"/>
    </source>
</evidence>
<dbReference type="GO" id="GO:0072669">
    <property type="term" value="C:tRNA-splicing ligase complex"/>
    <property type="evidence" value="ECO:0007669"/>
    <property type="project" value="TreeGrafter"/>
</dbReference>
<dbReference type="Pfam" id="PF10239">
    <property type="entry name" value="DUF2465"/>
    <property type="match status" value="1"/>
</dbReference>
<dbReference type="Gramene" id="EME28430">
    <property type="protein sequence ID" value="EME28430"/>
    <property type="gene ID" value="Gasu_41200"/>
</dbReference>
<organism evidence="2 3">
    <name type="scientific">Galdieria sulphuraria</name>
    <name type="common">Red alga</name>
    <dbReference type="NCBI Taxonomy" id="130081"/>
    <lineage>
        <taxon>Eukaryota</taxon>
        <taxon>Rhodophyta</taxon>
        <taxon>Bangiophyceae</taxon>
        <taxon>Galdieriales</taxon>
        <taxon>Galdieriaceae</taxon>
        <taxon>Galdieria</taxon>
    </lineage>
</organism>
<accession>M2WWQ0</accession>
<dbReference type="PANTHER" id="PTHR31353">
    <property type="entry name" value="FAM98"/>
    <property type="match status" value="1"/>
</dbReference>
<name>M2WWQ0_GALSU</name>